<gene>
    <name evidence="2" type="ORF">EV383_2734</name>
</gene>
<accession>A0A4Q7UV52</accession>
<dbReference type="CDD" id="cd21809">
    <property type="entry name" value="ABC-2_lan_permease-like"/>
    <property type="match status" value="1"/>
</dbReference>
<reference evidence="2 3" key="1">
    <citation type="submission" date="2019-02" db="EMBL/GenBank/DDBJ databases">
        <title>Sequencing the genomes of 1000 actinobacteria strains.</title>
        <authorList>
            <person name="Klenk H.-P."/>
        </authorList>
    </citation>
    <scope>NUCLEOTIDE SEQUENCE [LARGE SCALE GENOMIC DNA]</scope>
    <source>
        <strain evidence="2 3">DSM 45779</strain>
    </source>
</reference>
<keyword evidence="3" id="KW-1185">Reference proteome</keyword>
<dbReference type="AlphaFoldDB" id="A0A4Q7UV52"/>
<sequence length="248" mass="24884">MGSLRAEFGKLRRSLSWAVVVLLPLTAIVSGTATTLASGAALAQGWHTLWLRVVVFHGLFPLAAGIAVLASLVWRVEHRGSNWNALMGRSTSSLGVVAGKAAVLAALVAAMQVVLVAGTVLAGKTAFGLPGFLPARYLLVSVLVVLACLPVAALQSALSMLMRSFAAPVAVALLGAAASVGLLMTAGGGAVVVPYALLTRTTQLGTGTFADTGPVTAGVVAVLVVASVVLTAAVVAVSAAVLDRRDIG</sequence>
<protein>
    <recommendedName>
        <fullName evidence="4">ABC-2 type transport system permease protein</fullName>
    </recommendedName>
</protein>
<name>A0A4Q7UV52_PSEST</name>
<feature type="transmembrane region" description="Helical" evidence="1">
    <location>
        <begin position="217"/>
        <end position="242"/>
    </location>
</feature>
<dbReference type="Pfam" id="PF12730">
    <property type="entry name" value="ABC2_membrane_4"/>
    <property type="match status" value="1"/>
</dbReference>
<comment type="caution">
    <text evidence="2">The sequence shown here is derived from an EMBL/GenBank/DDBJ whole genome shotgun (WGS) entry which is preliminary data.</text>
</comment>
<proteinExistence type="predicted"/>
<dbReference type="Proteomes" id="UP000291591">
    <property type="component" value="Unassembled WGS sequence"/>
</dbReference>
<dbReference type="RefSeq" id="WP_130290246.1">
    <property type="nucleotide sequence ID" value="NZ_SHKL01000001.1"/>
</dbReference>
<keyword evidence="1" id="KW-0472">Membrane</keyword>
<keyword evidence="1" id="KW-0812">Transmembrane</keyword>
<evidence type="ECO:0000256" key="1">
    <source>
        <dbReference type="SAM" id="Phobius"/>
    </source>
</evidence>
<evidence type="ECO:0000313" key="3">
    <source>
        <dbReference type="Proteomes" id="UP000291591"/>
    </source>
</evidence>
<keyword evidence="1" id="KW-1133">Transmembrane helix</keyword>
<evidence type="ECO:0000313" key="2">
    <source>
        <dbReference type="EMBL" id="RZT85847.1"/>
    </source>
</evidence>
<feature type="transmembrane region" description="Helical" evidence="1">
    <location>
        <begin position="170"/>
        <end position="197"/>
    </location>
</feature>
<organism evidence="2 3">
    <name type="scientific">Pseudonocardia sediminis</name>
    <dbReference type="NCBI Taxonomy" id="1397368"/>
    <lineage>
        <taxon>Bacteria</taxon>
        <taxon>Bacillati</taxon>
        <taxon>Actinomycetota</taxon>
        <taxon>Actinomycetes</taxon>
        <taxon>Pseudonocardiales</taxon>
        <taxon>Pseudonocardiaceae</taxon>
        <taxon>Pseudonocardia</taxon>
    </lineage>
</organism>
<feature type="transmembrane region" description="Helical" evidence="1">
    <location>
        <begin position="94"/>
        <end position="117"/>
    </location>
</feature>
<dbReference type="OrthoDB" id="9781996at2"/>
<evidence type="ECO:0008006" key="4">
    <source>
        <dbReference type="Google" id="ProtNLM"/>
    </source>
</evidence>
<dbReference type="EMBL" id="SHKL01000001">
    <property type="protein sequence ID" value="RZT85847.1"/>
    <property type="molecule type" value="Genomic_DNA"/>
</dbReference>
<feature type="transmembrane region" description="Helical" evidence="1">
    <location>
        <begin position="53"/>
        <end position="74"/>
    </location>
</feature>
<feature type="transmembrane region" description="Helical" evidence="1">
    <location>
        <begin position="137"/>
        <end position="158"/>
    </location>
</feature>